<keyword evidence="4" id="KW-1185">Reference proteome</keyword>
<dbReference type="InterPro" id="IPR006311">
    <property type="entry name" value="TAT_signal"/>
</dbReference>
<feature type="compositionally biased region" description="Low complexity" evidence="1">
    <location>
        <begin position="31"/>
        <end position="46"/>
    </location>
</feature>
<organism evidence="3 4">
    <name type="scientific">Lichenifustis flavocetrariae</name>
    <dbReference type="NCBI Taxonomy" id="2949735"/>
    <lineage>
        <taxon>Bacteria</taxon>
        <taxon>Pseudomonadati</taxon>
        <taxon>Pseudomonadota</taxon>
        <taxon>Alphaproteobacteria</taxon>
        <taxon>Hyphomicrobiales</taxon>
        <taxon>Lichenihabitantaceae</taxon>
        <taxon>Lichenifustis</taxon>
    </lineage>
</organism>
<dbReference type="AlphaFoldDB" id="A0AA41Z9U4"/>
<evidence type="ECO:0000313" key="4">
    <source>
        <dbReference type="Proteomes" id="UP001165667"/>
    </source>
</evidence>
<comment type="caution">
    <text evidence="3">The sequence shown here is derived from an EMBL/GenBank/DDBJ whole genome shotgun (WGS) entry which is preliminary data.</text>
</comment>
<dbReference type="Proteomes" id="UP001165667">
    <property type="component" value="Unassembled WGS sequence"/>
</dbReference>
<accession>A0AA41Z9U4</accession>
<feature type="region of interest" description="Disordered" evidence="1">
    <location>
        <begin position="31"/>
        <end position="57"/>
    </location>
</feature>
<dbReference type="RefSeq" id="WP_282589317.1">
    <property type="nucleotide sequence ID" value="NZ_JAMOIM010000076.1"/>
</dbReference>
<gene>
    <name evidence="3" type="ORF">M8523_34275</name>
</gene>
<evidence type="ECO:0000313" key="3">
    <source>
        <dbReference type="EMBL" id="MCW6512940.1"/>
    </source>
</evidence>
<reference evidence="3" key="1">
    <citation type="submission" date="2022-05" db="EMBL/GenBank/DDBJ databases">
        <authorList>
            <person name="Pankratov T."/>
        </authorList>
    </citation>
    <scope>NUCLEOTIDE SEQUENCE</scope>
    <source>
        <strain evidence="3">BP6-180914</strain>
    </source>
</reference>
<proteinExistence type="predicted"/>
<evidence type="ECO:0000256" key="1">
    <source>
        <dbReference type="SAM" id="MobiDB-lite"/>
    </source>
</evidence>
<dbReference type="PROSITE" id="PS51318">
    <property type="entry name" value="TAT"/>
    <property type="match status" value="1"/>
</dbReference>
<protein>
    <submittedName>
        <fullName evidence="3">Uncharacterized protein</fullName>
    </submittedName>
</protein>
<feature type="signal peptide" evidence="2">
    <location>
        <begin position="1"/>
        <end position="31"/>
    </location>
</feature>
<feature type="chain" id="PRO_5041450506" evidence="2">
    <location>
        <begin position="32"/>
        <end position="57"/>
    </location>
</feature>
<keyword evidence="2" id="KW-0732">Signal</keyword>
<name>A0AA41Z9U4_9HYPH</name>
<evidence type="ECO:0000256" key="2">
    <source>
        <dbReference type="SAM" id="SignalP"/>
    </source>
</evidence>
<sequence>MSQPEFTRRSILASSALAGGAALTGAPAASAAGASISASSSPEAPIVEYHPGSEPGQ</sequence>
<dbReference type="EMBL" id="JAMOIM010000076">
    <property type="protein sequence ID" value="MCW6512940.1"/>
    <property type="molecule type" value="Genomic_DNA"/>
</dbReference>